<evidence type="ECO:0000256" key="1">
    <source>
        <dbReference type="ARBA" id="ARBA00022729"/>
    </source>
</evidence>
<keyword evidence="1 2" id="KW-0732">Signal</keyword>
<dbReference type="NCBIfam" id="TIGR01254">
    <property type="entry name" value="sfuA"/>
    <property type="match status" value="1"/>
</dbReference>
<feature type="signal peptide" evidence="2">
    <location>
        <begin position="1"/>
        <end position="27"/>
    </location>
</feature>
<comment type="caution">
    <text evidence="3">The sequence shown here is derived from an EMBL/GenBank/DDBJ whole genome shotgun (WGS) entry which is preliminary data.</text>
</comment>
<gene>
    <name evidence="3" type="ORF">ACFQBT_17555</name>
</gene>
<dbReference type="Gene3D" id="3.40.190.10">
    <property type="entry name" value="Periplasmic binding protein-like II"/>
    <property type="match status" value="2"/>
</dbReference>
<dbReference type="SUPFAM" id="SSF53850">
    <property type="entry name" value="Periplasmic binding protein-like II"/>
    <property type="match status" value="1"/>
</dbReference>
<dbReference type="PANTHER" id="PTHR30006">
    <property type="entry name" value="THIAMINE-BINDING PERIPLASMIC PROTEIN-RELATED"/>
    <property type="match status" value="1"/>
</dbReference>
<evidence type="ECO:0000256" key="2">
    <source>
        <dbReference type="SAM" id="SignalP"/>
    </source>
</evidence>
<accession>A0ABW2AWT1</accession>
<reference evidence="4" key="1">
    <citation type="journal article" date="2019" name="Int. J. Syst. Evol. Microbiol.">
        <title>The Global Catalogue of Microorganisms (GCM) 10K type strain sequencing project: providing services to taxonomists for standard genome sequencing and annotation.</title>
        <authorList>
            <consortium name="The Broad Institute Genomics Platform"/>
            <consortium name="The Broad Institute Genome Sequencing Center for Infectious Disease"/>
            <person name="Wu L."/>
            <person name="Ma J."/>
        </authorList>
    </citation>
    <scope>NUCLEOTIDE SEQUENCE [LARGE SCALE GENOMIC DNA]</scope>
    <source>
        <strain evidence="4">NBRC 106593</strain>
    </source>
</reference>
<dbReference type="Pfam" id="PF13343">
    <property type="entry name" value="SBP_bac_6"/>
    <property type="match status" value="1"/>
</dbReference>
<dbReference type="RefSeq" id="WP_377824702.1">
    <property type="nucleotide sequence ID" value="NZ_JBHSWJ010000002.1"/>
</dbReference>
<dbReference type="PROSITE" id="PS51257">
    <property type="entry name" value="PROKAR_LIPOPROTEIN"/>
    <property type="match status" value="1"/>
</dbReference>
<evidence type="ECO:0000313" key="3">
    <source>
        <dbReference type="EMBL" id="MFC6715524.1"/>
    </source>
</evidence>
<feature type="chain" id="PRO_5046832610" evidence="2">
    <location>
        <begin position="28"/>
        <end position="364"/>
    </location>
</feature>
<dbReference type="EMBL" id="JBHSWJ010000002">
    <property type="protein sequence ID" value="MFC6715524.1"/>
    <property type="molecule type" value="Genomic_DNA"/>
</dbReference>
<dbReference type="PANTHER" id="PTHR30006:SF2">
    <property type="entry name" value="ABC TRANSPORTER SUBSTRATE-BINDING PROTEIN"/>
    <property type="match status" value="1"/>
</dbReference>
<proteinExistence type="predicted"/>
<keyword evidence="4" id="KW-1185">Reference proteome</keyword>
<organism evidence="3 4">
    <name type="scientific">Branchiibius cervicis</name>
    <dbReference type="NCBI Taxonomy" id="908252"/>
    <lineage>
        <taxon>Bacteria</taxon>
        <taxon>Bacillati</taxon>
        <taxon>Actinomycetota</taxon>
        <taxon>Actinomycetes</taxon>
        <taxon>Micrococcales</taxon>
        <taxon>Dermacoccaceae</taxon>
        <taxon>Branchiibius</taxon>
    </lineage>
</organism>
<sequence length="364" mass="37972">MSPSYARTSIAAVVAALALAGCSLSSSGDGGSTPGATGSGSGSSTVKNTTVTLVTHDSWVADKALLAKFTAQTGYTVKVIANGDAGQLANKLVLTKGNPTGDVTFGVDNTFATRVVDSGAIQAYSAKNLPASAQRFALTGDGGKDLTPIDFGDVCVNVDDAWFTKKGQTPPANFADLVKPEYKNQFVTPAASSSSPGMAFLLATIAKYGTDGWQNYWKQLMANGTKLTSGWSDAWSVDYTAGGGNGSRPIVLSYNTSPADTIKDGKATTSALLDTCFQSVEYAGVLAGAKNPDGAKAFIDFMLGEDFQKALPEAMYVFPVDTSIPLPAAWQQAAKVPATPLNVDPGEITKNRDTWLREWQDVTS</sequence>
<dbReference type="Proteomes" id="UP001596356">
    <property type="component" value="Unassembled WGS sequence"/>
</dbReference>
<dbReference type="InterPro" id="IPR005948">
    <property type="entry name" value="ThiB-like"/>
</dbReference>
<protein>
    <submittedName>
        <fullName evidence="3">Thiamine ABC transporter substrate binding subunit</fullName>
    </submittedName>
</protein>
<evidence type="ECO:0000313" key="4">
    <source>
        <dbReference type="Proteomes" id="UP001596356"/>
    </source>
</evidence>
<name>A0ABW2AWT1_9MICO</name>